<accession>A0ACC0CV50</accession>
<comment type="caution">
    <text evidence="1">The sequence shown here is derived from an EMBL/GenBank/DDBJ whole genome shotgun (WGS) entry which is preliminary data.</text>
</comment>
<proteinExistence type="predicted"/>
<keyword evidence="2" id="KW-1185">Reference proteome</keyword>
<dbReference type="EMBL" id="MU394341">
    <property type="protein sequence ID" value="KAI6084192.1"/>
    <property type="molecule type" value="Genomic_DNA"/>
</dbReference>
<gene>
    <name evidence="1" type="ORF">F4821DRAFT_243417</name>
</gene>
<organism evidence="1 2">
    <name type="scientific">Hypoxylon rubiginosum</name>
    <dbReference type="NCBI Taxonomy" id="110542"/>
    <lineage>
        <taxon>Eukaryota</taxon>
        <taxon>Fungi</taxon>
        <taxon>Dikarya</taxon>
        <taxon>Ascomycota</taxon>
        <taxon>Pezizomycotina</taxon>
        <taxon>Sordariomycetes</taxon>
        <taxon>Xylariomycetidae</taxon>
        <taxon>Xylariales</taxon>
        <taxon>Hypoxylaceae</taxon>
        <taxon>Hypoxylon</taxon>
    </lineage>
</organism>
<dbReference type="Proteomes" id="UP001497680">
    <property type="component" value="Unassembled WGS sequence"/>
</dbReference>
<evidence type="ECO:0000313" key="1">
    <source>
        <dbReference type="EMBL" id="KAI6084192.1"/>
    </source>
</evidence>
<evidence type="ECO:0000313" key="2">
    <source>
        <dbReference type="Proteomes" id="UP001497680"/>
    </source>
</evidence>
<sequence>MVQMPAANGKRGLGIGNKPACDRCRGQKLRCIWEGQGLKCRRCTRAETICATSPRRPLGRPPGGLNDNLNEQAFGWEEHQPLPSITAPQTTSDGAATTCISTPSLTSLVPDDGQWGLTPALCASTFATSAASVQSNHFSISPASMQLDLGEFLNDFSGLAPNAMLGASGTDEASSPRSGTRVNRSLSSTDHTIGSDIRMSQPESILAEPTDRNREDDINYVKQLSEFQVAVIQHPLHDDSLTGQAHIAPSARIADLQLGRLFALTVQLRGATEHLLSLEGVRNLRQVLKDNAAVQLALSCYVRLDYVYSRAVDVLRDIQRSGQKLDDSYQLMSGFAIDGFSLGACQEFQLSFVMQLCEQIRQKLAATMVKLRRDSDCDL</sequence>
<reference evidence="1 2" key="1">
    <citation type="journal article" date="2022" name="New Phytol.">
        <title>Ecological generalism drives hyperdiversity of secondary metabolite gene clusters in xylarialean endophytes.</title>
        <authorList>
            <person name="Franco M.E.E."/>
            <person name="Wisecaver J.H."/>
            <person name="Arnold A.E."/>
            <person name="Ju Y.M."/>
            <person name="Slot J.C."/>
            <person name="Ahrendt S."/>
            <person name="Moore L.P."/>
            <person name="Eastman K.E."/>
            <person name="Scott K."/>
            <person name="Konkel Z."/>
            <person name="Mondo S.J."/>
            <person name="Kuo A."/>
            <person name="Hayes R.D."/>
            <person name="Haridas S."/>
            <person name="Andreopoulos B."/>
            <person name="Riley R."/>
            <person name="LaButti K."/>
            <person name="Pangilinan J."/>
            <person name="Lipzen A."/>
            <person name="Amirebrahimi M."/>
            <person name="Yan J."/>
            <person name="Adam C."/>
            <person name="Keymanesh K."/>
            <person name="Ng V."/>
            <person name="Louie K."/>
            <person name="Northen T."/>
            <person name="Drula E."/>
            <person name="Henrissat B."/>
            <person name="Hsieh H.M."/>
            <person name="Youens-Clark K."/>
            <person name="Lutzoni F."/>
            <person name="Miadlikowska J."/>
            <person name="Eastwood D.C."/>
            <person name="Hamelin R.C."/>
            <person name="Grigoriev I.V."/>
            <person name="U'Ren J.M."/>
        </authorList>
    </citation>
    <scope>NUCLEOTIDE SEQUENCE [LARGE SCALE GENOMIC DNA]</scope>
    <source>
        <strain evidence="1 2">ER1909</strain>
    </source>
</reference>
<protein>
    <submittedName>
        <fullName evidence="1">Uncharacterized protein</fullName>
    </submittedName>
</protein>
<name>A0ACC0CV50_9PEZI</name>